<dbReference type="WormBase" id="F09C6.15">
    <property type="protein sequence ID" value="CE41993"/>
    <property type="gene ID" value="WBGene00077492"/>
</dbReference>
<sequence length="105" mass="12596">MLNFDTQAAVKMREDLMRQSTFRSCSIVFKKFESPSNIELAKVFRPDYTGGNERYRDDTDDDEFALKYSNDDLYYFAIECKSLQEWPNQFTFSVRRLFSDQFTMF</sequence>
<dbReference type="PaxDb" id="6239-F09C6.15"/>
<dbReference type="OrthoDB" id="5910752at2759"/>
<accession>A9UJP2</accession>
<gene>
    <name evidence="2" type="ORF">CELE_F09C6.15</name>
    <name evidence="2 4" type="ORF">F09C6.15</name>
</gene>
<evidence type="ECO:0000259" key="1">
    <source>
        <dbReference type="Pfam" id="PF01827"/>
    </source>
</evidence>
<dbReference type="EMBL" id="BX284605">
    <property type="protein sequence ID" value="CAP59524.1"/>
    <property type="molecule type" value="Genomic_DNA"/>
</dbReference>
<dbReference type="GeneID" id="6418716"/>
<dbReference type="InParanoid" id="A9UJP2"/>
<reference evidence="2 3" key="1">
    <citation type="journal article" date="1998" name="Science">
        <title>Genome sequence of the nematode C. elegans: a platform for investigating biology.</title>
        <authorList>
            <consortium name="The C. elegans sequencing consortium"/>
            <person name="Sulson J.E."/>
            <person name="Waterston R."/>
        </authorList>
    </citation>
    <scope>NUCLEOTIDE SEQUENCE [LARGE SCALE GENOMIC DNA]</scope>
    <source>
        <strain evidence="2 3">Bristol N2</strain>
    </source>
</reference>
<dbReference type="UCSC" id="F09C6.15">
    <property type="organism name" value="c. elegans"/>
</dbReference>
<dbReference type="CTD" id="6418716"/>
<dbReference type="KEGG" id="cel:CELE_F09C6.15"/>
<evidence type="ECO:0000313" key="3">
    <source>
        <dbReference type="Proteomes" id="UP000001940"/>
    </source>
</evidence>
<dbReference type="STRING" id="6239.F09C6.15.1"/>
<dbReference type="RefSeq" id="NP_001122902.1">
    <property type="nucleotide sequence ID" value="NM_001129430.1"/>
</dbReference>
<name>A9UJP2_CAEEL</name>
<keyword evidence="3" id="KW-1185">Reference proteome</keyword>
<protein>
    <submittedName>
        <fullName evidence="2">DUF38 domain-containing protein</fullName>
    </submittedName>
</protein>
<dbReference type="Pfam" id="PF01827">
    <property type="entry name" value="FTH"/>
    <property type="match status" value="1"/>
</dbReference>
<proteinExistence type="predicted"/>
<dbReference type="AlphaFoldDB" id="A9UJP2"/>
<organism evidence="2 3">
    <name type="scientific">Caenorhabditis elegans</name>
    <dbReference type="NCBI Taxonomy" id="6239"/>
    <lineage>
        <taxon>Eukaryota</taxon>
        <taxon>Metazoa</taxon>
        <taxon>Ecdysozoa</taxon>
        <taxon>Nematoda</taxon>
        <taxon>Chromadorea</taxon>
        <taxon>Rhabditida</taxon>
        <taxon>Rhabditina</taxon>
        <taxon>Rhabditomorpha</taxon>
        <taxon>Rhabditoidea</taxon>
        <taxon>Rhabditidae</taxon>
        <taxon>Peloderinae</taxon>
        <taxon>Caenorhabditis</taxon>
    </lineage>
</organism>
<dbReference type="AGR" id="WB:WBGene00077492"/>
<dbReference type="PhylomeDB" id="A9UJP2"/>
<feature type="domain" description="DUF38" evidence="1">
    <location>
        <begin position="2"/>
        <end position="47"/>
    </location>
</feature>
<evidence type="ECO:0000313" key="4">
    <source>
        <dbReference type="WormBase" id="F09C6.15"/>
    </source>
</evidence>
<dbReference type="HOGENOM" id="CLU_2239029_0_0_1"/>
<evidence type="ECO:0000313" key="2">
    <source>
        <dbReference type="EMBL" id="CAP59524.1"/>
    </source>
</evidence>
<dbReference type="InterPro" id="IPR002900">
    <property type="entry name" value="DUF38/FTH_CAE_spp"/>
</dbReference>
<dbReference type="Proteomes" id="UP000001940">
    <property type="component" value="Chromosome V"/>
</dbReference>